<name>H2ZEF8_CIOSA</name>
<dbReference type="AlphaFoldDB" id="H2ZEF8"/>
<dbReference type="InParanoid" id="H2ZEF8"/>
<dbReference type="Proteomes" id="UP000007875">
    <property type="component" value="Unassembled WGS sequence"/>
</dbReference>
<protein>
    <submittedName>
        <fullName evidence="1">Uncharacterized protein</fullName>
    </submittedName>
</protein>
<dbReference type="HOGENOM" id="CLU_3241877_0_0_1"/>
<evidence type="ECO:0000313" key="1">
    <source>
        <dbReference type="Ensembl" id="ENSCSAVP00000015974.1"/>
    </source>
</evidence>
<reference evidence="2" key="1">
    <citation type="submission" date="2003-08" db="EMBL/GenBank/DDBJ databases">
        <authorList>
            <person name="Birren B."/>
            <person name="Nusbaum C."/>
            <person name="Abebe A."/>
            <person name="Abouelleil A."/>
            <person name="Adekoya E."/>
            <person name="Ait-zahra M."/>
            <person name="Allen N."/>
            <person name="Allen T."/>
            <person name="An P."/>
            <person name="Anderson M."/>
            <person name="Anderson S."/>
            <person name="Arachchi H."/>
            <person name="Armbruster J."/>
            <person name="Bachantsang P."/>
            <person name="Baldwin J."/>
            <person name="Barry A."/>
            <person name="Bayul T."/>
            <person name="Blitshsteyn B."/>
            <person name="Bloom T."/>
            <person name="Blye J."/>
            <person name="Boguslavskiy L."/>
            <person name="Borowsky M."/>
            <person name="Boukhgalter B."/>
            <person name="Brunache A."/>
            <person name="Butler J."/>
            <person name="Calixte N."/>
            <person name="Calvo S."/>
            <person name="Camarata J."/>
            <person name="Campo K."/>
            <person name="Chang J."/>
            <person name="Cheshatsang Y."/>
            <person name="Citroen M."/>
            <person name="Collymore A."/>
            <person name="Considine T."/>
            <person name="Cook A."/>
            <person name="Cooke P."/>
            <person name="Corum B."/>
            <person name="Cuomo C."/>
            <person name="David R."/>
            <person name="Dawoe T."/>
            <person name="Degray S."/>
            <person name="Dodge S."/>
            <person name="Dooley K."/>
            <person name="Dorje P."/>
            <person name="Dorjee K."/>
            <person name="Dorris L."/>
            <person name="Duffey N."/>
            <person name="Dupes A."/>
            <person name="Elkins T."/>
            <person name="Engels R."/>
            <person name="Erickson J."/>
            <person name="Farina A."/>
            <person name="Faro S."/>
            <person name="Ferreira P."/>
            <person name="Fischer H."/>
            <person name="Fitzgerald M."/>
            <person name="Foley K."/>
            <person name="Gage D."/>
            <person name="Galagan J."/>
            <person name="Gearin G."/>
            <person name="Gnerre S."/>
            <person name="Gnirke A."/>
            <person name="Goyette A."/>
            <person name="Graham J."/>
            <person name="Grandbois E."/>
            <person name="Gyaltsen K."/>
            <person name="Hafez N."/>
            <person name="Hagopian D."/>
            <person name="Hagos B."/>
            <person name="Hall J."/>
            <person name="Hatcher B."/>
            <person name="Heller A."/>
            <person name="Higgins H."/>
            <person name="Honan T."/>
            <person name="Horn A."/>
            <person name="Houde N."/>
            <person name="Hughes L."/>
            <person name="Hulme W."/>
            <person name="Husby E."/>
            <person name="Iliev I."/>
            <person name="Jaffe D."/>
            <person name="Jones C."/>
            <person name="Kamal M."/>
            <person name="Kamat A."/>
            <person name="Kamvysselis M."/>
            <person name="Karlsson E."/>
            <person name="Kells C."/>
            <person name="Kieu A."/>
            <person name="Kisner P."/>
            <person name="Kodira C."/>
            <person name="Kulbokas E."/>
            <person name="Labutti K."/>
            <person name="Lama D."/>
            <person name="Landers T."/>
            <person name="Leger J."/>
            <person name="Levine S."/>
            <person name="Lewis D."/>
            <person name="Lewis T."/>
            <person name="Lindblad-toh K."/>
            <person name="Liu X."/>
            <person name="Lokyitsang T."/>
            <person name="Lokyitsang Y."/>
            <person name="Lucien O."/>
            <person name="Lui A."/>
            <person name="Ma L.J."/>
            <person name="Mabbitt R."/>
            <person name="Macdonald J."/>
            <person name="Maclean C."/>
            <person name="Major J."/>
            <person name="Manning J."/>
            <person name="Marabella R."/>
            <person name="Maru K."/>
            <person name="Matthews C."/>
            <person name="Mauceli E."/>
            <person name="Mccarthy M."/>
            <person name="Mcdonough S."/>
            <person name="Mcghee T."/>
            <person name="Meldrim J."/>
            <person name="Meneus L."/>
            <person name="Mesirov J."/>
            <person name="Mihalev A."/>
            <person name="Mihova T."/>
            <person name="Mikkelsen T."/>
            <person name="Mlenga V."/>
            <person name="Moru K."/>
            <person name="Mozes J."/>
            <person name="Mulrain L."/>
            <person name="Munson G."/>
            <person name="Naylor J."/>
            <person name="Newes C."/>
            <person name="Nguyen C."/>
            <person name="Nguyen N."/>
            <person name="Nguyen T."/>
            <person name="Nicol R."/>
            <person name="Nielsen C."/>
            <person name="Nizzari M."/>
            <person name="Norbu C."/>
            <person name="Norbu N."/>
            <person name="O'donnell P."/>
            <person name="Okoawo O."/>
            <person name="O'leary S."/>
            <person name="Omotosho B."/>
            <person name="O'neill K."/>
            <person name="Osman S."/>
            <person name="Parker S."/>
            <person name="Perrin D."/>
            <person name="Phunkhang P."/>
            <person name="Piqani B."/>
            <person name="Purcell S."/>
            <person name="Rachupka T."/>
            <person name="Ramasamy U."/>
            <person name="Rameau R."/>
            <person name="Ray V."/>
            <person name="Raymond C."/>
            <person name="Retta R."/>
            <person name="Richardson S."/>
            <person name="Rise C."/>
            <person name="Rodriguez J."/>
            <person name="Rogers J."/>
            <person name="Rogov P."/>
            <person name="Rutman M."/>
            <person name="Schupbach R."/>
            <person name="Seaman C."/>
            <person name="Settipalli S."/>
            <person name="Sharpe T."/>
            <person name="Sheridan J."/>
            <person name="Sherpa N."/>
            <person name="Shi J."/>
            <person name="Smirnov S."/>
            <person name="Smith C."/>
            <person name="Sougnez C."/>
            <person name="Spencer B."/>
            <person name="Stalker J."/>
            <person name="Stange-thomann N."/>
            <person name="Stavropoulos S."/>
            <person name="Stetson K."/>
            <person name="Stone C."/>
            <person name="Stone S."/>
            <person name="Stubbs M."/>
            <person name="Talamas J."/>
            <person name="Tchuinga P."/>
            <person name="Tenzing P."/>
            <person name="Tesfaye S."/>
            <person name="Theodore J."/>
            <person name="Thoulutsang Y."/>
            <person name="Topham K."/>
            <person name="Towey S."/>
            <person name="Tsamla T."/>
            <person name="Tsomo N."/>
            <person name="Vallee D."/>
            <person name="Vassiliev H."/>
            <person name="Venkataraman V."/>
            <person name="Vinson J."/>
            <person name="Vo A."/>
            <person name="Wade C."/>
            <person name="Wang S."/>
            <person name="Wangchuk T."/>
            <person name="Wangdi T."/>
            <person name="Whittaker C."/>
            <person name="Wilkinson J."/>
            <person name="Wu Y."/>
            <person name="Wyman D."/>
            <person name="Yadav S."/>
            <person name="Yang S."/>
            <person name="Yang X."/>
            <person name="Yeager S."/>
            <person name="Yee E."/>
            <person name="Young G."/>
            <person name="Zainoun J."/>
            <person name="Zembeck L."/>
            <person name="Zimmer A."/>
            <person name="Zody M."/>
            <person name="Lander E."/>
        </authorList>
    </citation>
    <scope>NUCLEOTIDE SEQUENCE [LARGE SCALE GENOMIC DNA]</scope>
</reference>
<organism evidence="1 2">
    <name type="scientific">Ciona savignyi</name>
    <name type="common">Pacific transparent sea squirt</name>
    <dbReference type="NCBI Taxonomy" id="51511"/>
    <lineage>
        <taxon>Eukaryota</taxon>
        <taxon>Metazoa</taxon>
        <taxon>Chordata</taxon>
        <taxon>Tunicata</taxon>
        <taxon>Ascidiacea</taxon>
        <taxon>Phlebobranchia</taxon>
        <taxon>Cionidae</taxon>
        <taxon>Ciona</taxon>
    </lineage>
</organism>
<reference evidence="1" key="3">
    <citation type="submission" date="2025-09" db="UniProtKB">
        <authorList>
            <consortium name="Ensembl"/>
        </authorList>
    </citation>
    <scope>IDENTIFICATION</scope>
</reference>
<sequence>MDDGSSVLRIEWNRCPQGMASVTTQLLQQLSSKLFEFVLLKPV</sequence>
<keyword evidence="2" id="KW-1185">Reference proteome</keyword>
<reference evidence="1" key="2">
    <citation type="submission" date="2025-08" db="UniProtKB">
        <authorList>
            <consortium name="Ensembl"/>
        </authorList>
    </citation>
    <scope>IDENTIFICATION</scope>
</reference>
<dbReference type="Ensembl" id="ENSCSAVT00000016154.1">
    <property type="protein sequence ID" value="ENSCSAVP00000015974.1"/>
    <property type="gene ID" value="ENSCSAVG00000009402.1"/>
</dbReference>
<accession>H2ZEF8</accession>
<evidence type="ECO:0000313" key="2">
    <source>
        <dbReference type="Proteomes" id="UP000007875"/>
    </source>
</evidence>
<proteinExistence type="predicted"/>